<evidence type="ECO:0000313" key="4">
    <source>
        <dbReference type="EMBL" id="RCR69008.1"/>
    </source>
</evidence>
<organism evidence="4 5">
    <name type="scientific">Larkinella punicea</name>
    <dbReference type="NCBI Taxonomy" id="2315727"/>
    <lineage>
        <taxon>Bacteria</taxon>
        <taxon>Pseudomonadati</taxon>
        <taxon>Bacteroidota</taxon>
        <taxon>Cytophagia</taxon>
        <taxon>Cytophagales</taxon>
        <taxon>Spirosomataceae</taxon>
        <taxon>Larkinella</taxon>
    </lineage>
</organism>
<gene>
    <name evidence="4" type="ORF">DUE52_14070</name>
</gene>
<dbReference type="PANTHER" id="PTHR30273:SF2">
    <property type="entry name" value="PROTEIN FECR"/>
    <property type="match status" value="1"/>
</dbReference>
<evidence type="ECO:0000313" key="5">
    <source>
        <dbReference type="Proteomes" id="UP000253383"/>
    </source>
</evidence>
<dbReference type="Gene3D" id="3.55.50.30">
    <property type="match status" value="1"/>
</dbReference>
<dbReference type="PANTHER" id="PTHR30273">
    <property type="entry name" value="PERIPLASMIC SIGNAL SENSOR AND SIGMA FACTOR ACTIVATOR FECR-RELATED"/>
    <property type="match status" value="1"/>
</dbReference>
<protein>
    <submittedName>
        <fullName evidence="4">FecR family protein</fullName>
    </submittedName>
</protein>
<dbReference type="EMBL" id="QOWE01000010">
    <property type="protein sequence ID" value="RCR69008.1"/>
    <property type="molecule type" value="Genomic_DNA"/>
</dbReference>
<name>A0A368JMW6_9BACT</name>
<dbReference type="InterPro" id="IPR012373">
    <property type="entry name" value="Ferrdict_sens_TM"/>
</dbReference>
<dbReference type="Gene3D" id="2.60.120.1440">
    <property type="match status" value="1"/>
</dbReference>
<dbReference type="Pfam" id="PF04773">
    <property type="entry name" value="FecR"/>
    <property type="match status" value="1"/>
</dbReference>
<dbReference type="Pfam" id="PF16344">
    <property type="entry name" value="FecR_C"/>
    <property type="match status" value="1"/>
</dbReference>
<comment type="caution">
    <text evidence="4">The sequence shown here is derived from an EMBL/GenBank/DDBJ whole genome shotgun (WGS) entry which is preliminary data.</text>
</comment>
<evidence type="ECO:0000259" key="2">
    <source>
        <dbReference type="Pfam" id="PF04773"/>
    </source>
</evidence>
<dbReference type="InterPro" id="IPR006860">
    <property type="entry name" value="FecR"/>
</dbReference>
<dbReference type="OrthoDB" id="1523489at2"/>
<reference evidence="4 5" key="1">
    <citation type="submission" date="2018-07" db="EMBL/GenBank/DDBJ databases">
        <title>Genome analysis of Larkinella rosea.</title>
        <authorList>
            <person name="Zhou Z."/>
            <person name="Wang G."/>
        </authorList>
    </citation>
    <scope>NUCLEOTIDE SEQUENCE [LARGE SCALE GENOMIC DNA]</scope>
    <source>
        <strain evidence="5">zzj9</strain>
    </source>
</reference>
<proteinExistence type="predicted"/>
<keyword evidence="5" id="KW-1185">Reference proteome</keyword>
<dbReference type="RefSeq" id="WP_114406645.1">
    <property type="nucleotide sequence ID" value="NZ_QOWE01000010.1"/>
</dbReference>
<dbReference type="InterPro" id="IPR032508">
    <property type="entry name" value="FecR_C"/>
</dbReference>
<feature type="domain" description="FecR protein" evidence="2">
    <location>
        <begin position="148"/>
        <end position="236"/>
    </location>
</feature>
<dbReference type="Proteomes" id="UP000253383">
    <property type="component" value="Unassembled WGS sequence"/>
</dbReference>
<feature type="domain" description="Protein FecR C-terminal" evidence="3">
    <location>
        <begin position="300"/>
        <end position="367"/>
    </location>
</feature>
<keyword evidence="1" id="KW-0812">Transmembrane</keyword>
<keyword evidence="1" id="KW-1133">Transmembrane helix</keyword>
<accession>A0A368JMW6</accession>
<evidence type="ECO:0000259" key="3">
    <source>
        <dbReference type="Pfam" id="PF16344"/>
    </source>
</evidence>
<dbReference type="AlphaFoldDB" id="A0A368JMW6"/>
<feature type="transmembrane region" description="Helical" evidence="1">
    <location>
        <begin position="98"/>
        <end position="117"/>
    </location>
</feature>
<evidence type="ECO:0000256" key="1">
    <source>
        <dbReference type="SAM" id="Phobius"/>
    </source>
</evidence>
<keyword evidence="1" id="KW-0472">Membrane</keyword>
<sequence>MSDYLQYTPEEFATDDFFIHWVLSTDLEAETFWQNWLEVYPFKRNDVEIARQLVLVANLLPVPVVPESEIAVLKQSVFDRIEADEPTQTVSRPLFARWYWAAAFVAGLVSLGSWYFVMHERGNKAGYAQLVKQATEKYDLVEVENQTKPTRLIVLPDGSSVLLKKGSKLSYPAYFSRNVREIYLSGEAFFEIAKDPNRPLYVFANEIVTKVLGTSFNVMAFPNDKRIQVTVKTGKVSVYEAKSPKAAQHAQTPQLEGLILNPGQEVVFSKDANPMETRLVKHTVTPVASSQSGTIQEMVFEYDETPVSQIFSQLEKTYNIRIAYDQALLGNCPVTASLTDEPLYEKLKLTCRAIRAHYEIVNGEVVVTGKGCN</sequence>
<dbReference type="GO" id="GO:0016989">
    <property type="term" value="F:sigma factor antagonist activity"/>
    <property type="evidence" value="ECO:0007669"/>
    <property type="project" value="TreeGrafter"/>
</dbReference>